<accession>A0A9D4V5Q4</accession>
<comment type="caution">
    <text evidence="4">The sequence shown here is derived from an EMBL/GenBank/DDBJ whole genome shotgun (WGS) entry which is preliminary data.</text>
</comment>
<feature type="repeat" description="PPR" evidence="3">
    <location>
        <begin position="268"/>
        <end position="302"/>
    </location>
</feature>
<evidence type="ECO:0000256" key="1">
    <source>
        <dbReference type="ARBA" id="ARBA00007626"/>
    </source>
</evidence>
<dbReference type="Pfam" id="PF13041">
    <property type="entry name" value="PPR_2"/>
    <property type="match status" value="2"/>
</dbReference>
<proteinExistence type="inferred from homology"/>
<feature type="repeat" description="PPR" evidence="3">
    <location>
        <begin position="303"/>
        <end position="337"/>
    </location>
</feature>
<evidence type="ECO:0000313" key="4">
    <source>
        <dbReference type="EMBL" id="KAI5080264.1"/>
    </source>
</evidence>
<dbReference type="Gene3D" id="1.25.40.10">
    <property type="entry name" value="Tetratricopeptide repeat domain"/>
    <property type="match status" value="3"/>
</dbReference>
<dbReference type="EMBL" id="JABFUD020000005">
    <property type="protein sequence ID" value="KAI5080264.1"/>
    <property type="molecule type" value="Genomic_DNA"/>
</dbReference>
<name>A0A9D4V5Q4_ADICA</name>
<dbReference type="AlphaFoldDB" id="A0A9D4V5Q4"/>
<dbReference type="OrthoDB" id="42736at2759"/>
<evidence type="ECO:0008006" key="6">
    <source>
        <dbReference type="Google" id="ProtNLM"/>
    </source>
</evidence>
<dbReference type="NCBIfam" id="TIGR00756">
    <property type="entry name" value="PPR"/>
    <property type="match status" value="3"/>
</dbReference>
<sequence length="400" mass="45234">MVAAVRSLSRKWRIIQGSALTPRTAFALFSTCQEAASPSPPQQHAHRRVLRSLGKQSSLVSFFTKGAMAVRRIIEERRWDAKLEAALRSLSIPFSEGLVVEIIKSLSEAKLSLRFFIWMAQESHMQHFCVSANTVDVLSRRWSHEKQLDLFLRTLRLDPRSMNPRSFHILLTGYGWAGMIDKAVETLESMPSSGVSPGLSHFVCVLNILEQEKLFYPLSRVRERMRQMGIYPSAEMYNKLIWGLCVAGHKEDALNLFQEMKGRGQTPGVETYRILLSMYSKANQAMVVLNIFYELLTDGVEPDVKAFNALIKALCLAGKPQEALEMLETMIDKSLNPNLVSLTMVTDALFNCGDVIQVLGLWMKLKTKSIPTITFQERLISELRNLGRLVEVEEILAAQQ</sequence>
<comment type="similarity">
    <text evidence="1">Belongs to the PPR family. P subfamily.</text>
</comment>
<evidence type="ECO:0000313" key="5">
    <source>
        <dbReference type="Proteomes" id="UP000886520"/>
    </source>
</evidence>
<organism evidence="4 5">
    <name type="scientific">Adiantum capillus-veneris</name>
    <name type="common">Maidenhair fern</name>
    <dbReference type="NCBI Taxonomy" id="13818"/>
    <lineage>
        <taxon>Eukaryota</taxon>
        <taxon>Viridiplantae</taxon>
        <taxon>Streptophyta</taxon>
        <taxon>Embryophyta</taxon>
        <taxon>Tracheophyta</taxon>
        <taxon>Polypodiopsida</taxon>
        <taxon>Polypodiidae</taxon>
        <taxon>Polypodiales</taxon>
        <taxon>Pteridineae</taxon>
        <taxon>Pteridaceae</taxon>
        <taxon>Vittarioideae</taxon>
        <taxon>Adiantum</taxon>
    </lineage>
</organism>
<reference evidence="4 5" key="1">
    <citation type="submission" date="2021-01" db="EMBL/GenBank/DDBJ databases">
        <title>Adiantum capillus-veneris genome.</title>
        <authorList>
            <person name="Fang Y."/>
            <person name="Liao Q."/>
        </authorList>
    </citation>
    <scope>NUCLEOTIDE SEQUENCE [LARGE SCALE GENOMIC DNA]</scope>
    <source>
        <strain evidence="4">H3</strain>
        <tissue evidence="4">Leaf</tissue>
    </source>
</reference>
<dbReference type="InterPro" id="IPR011990">
    <property type="entry name" value="TPR-like_helical_dom_sf"/>
</dbReference>
<keyword evidence="2" id="KW-0677">Repeat</keyword>
<dbReference type="PROSITE" id="PS51375">
    <property type="entry name" value="PPR"/>
    <property type="match status" value="4"/>
</dbReference>
<gene>
    <name evidence="4" type="ORF">GOP47_0005743</name>
</gene>
<evidence type="ECO:0000256" key="2">
    <source>
        <dbReference type="ARBA" id="ARBA00022737"/>
    </source>
</evidence>
<dbReference type="Pfam" id="PF01535">
    <property type="entry name" value="PPR"/>
    <property type="match status" value="1"/>
</dbReference>
<dbReference type="PANTHER" id="PTHR47941">
    <property type="entry name" value="PENTATRICOPEPTIDE REPEAT-CONTAINING PROTEIN 3, MITOCHONDRIAL"/>
    <property type="match status" value="1"/>
</dbReference>
<dbReference type="Proteomes" id="UP000886520">
    <property type="component" value="Chromosome 5"/>
</dbReference>
<evidence type="ECO:0000256" key="3">
    <source>
        <dbReference type="PROSITE-ProRule" id="PRU00708"/>
    </source>
</evidence>
<dbReference type="InterPro" id="IPR002885">
    <property type="entry name" value="PPR_rpt"/>
</dbReference>
<protein>
    <recommendedName>
        <fullName evidence="6">Pentatricopeptide repeat-containing protein</fullName>
    </recommendedName>
</protein>
<feature type="repeat" description="PPR" evidence="3">
    <location>
        <begin position="233"/>
        <end position="267"/>
    </location>
</feature>
<keyword evidence="5" id="KW-1185">Reference proteome</keyword>
<feature type="repeat" description="PPR" evidence="3">
    <location>
        <begin position="163"/>
        <end position="197"/>
    </location>
</feature>